<evidence type="ECO:0008006" key="3">
    <source>
        <dbReference type="Google" id="ProtNLM"/>
    </source>
</evidence>
<evidence type="ECO:0000313" key="2">
    <source>
        <dbReference type="Proteomes" id="UP001621418"/>
    </source>
</evidence>
<dbReference type="EMBL" id="CP109527">
    <property type="protein sequence ID" value="WTY36906.1"/>
    <property type="molecule type" value="Genomic_DNA"/>
</dbReference>
<reference evidence="1 2" key="1">
    <citation type="submission" date="2022-10" db="EMBL/GenBank/DDBJ databases">
        <title>The complete genomes of actinobacterial strains from the NBC collection.</title>
        <authorList>
            <person name="Joergensen T.S."/>
            <person name="Alvarez Arevalo M."/>
            <person name="Sterndorff E.B."/>
            <person name="Faurdal D."/>
            <person name="Vuksanovic O."/>
            <person name="Mourched A.-S."/>
            <person name="Charusanti P."/>
            <person name="Shaw S."/>
            <person name="Blin K."/>
            <person name="Weber T."/>
        </authorList>
    </citation>
    <scope>NUCLEOTIDE SEQUENCE [LARGE SCALE GENOMIC DNA]</scope>
    <source>
        <strain evidence="1 2">NBC_01413</strain>
    </source>
</reference>
<organism evidence="1 2">
    <name type="scientific">Nocardia salmonicida</name>
    <dbReference type="NCBI Taxonomy" id="53431"/>
    <lineage>
        <taxon>Bacteria</taxon>
        <taxon>Bacillati</taxon>
        <taxon>Actinomycetota</taxon>
        <taxon>Actinomycetes</taxon>
        <taxon>Mycobacteriales</taxon>
        <taxon>Nocardiaceae</taxon>
        <taxon>Nocardia</taxon>
    </lineage>
</organism>
<dbReference type="Proteomes" id="UP001621418">
    <property type="component" value="Chromosome"/>
</dbReference>
<protein>
    <recommendedName>
        <fullName evidence="3">PE family protein</fullName>
    </recommendedName>
</protein>
<accession>A0ABZ1NAC5</accession>
<dbReference type="RefSeq" id="WP_405148975.1">
    <property type="nucleotide sequence ID" value="NZ_CP109527.1"/>
</dbReference>
<keyword evidence="2" id="KW-1185">Reference proteome</keyword>
<evidence type="ECO:0000313" key="1">
    <source>
        <dbReference type="EMBL" id="WTY36906.1"/>
    </source>
</evidence>
<proteinExistence type="predicted"/>
<sequence length="127" mass="13175">MSVDYGQAQIRAMKDAVAAGTLKLDPDAVDDVVQVLNRLIDEMVTQQDKIKSNAKNTGLAGFPSAQQLASGFAGKADQLVTTIDQFILGAIQLQEHCLRAAGQLEAADQKNAQAVAVAAQAIPGGAA</sequence>
<name>A0ABZ1NAC5_9NOCA</name>
<gene>
    <name evidence="1" type="ORF">OG308_03165</name>
</gene>